<accession>A0ABV3B831</accession>
<gene>
    <name evidence="1" type="ORF">ABZ931_32065</name>
</gene>
<evidence type="ECO:0000313" key="1">
    <source>
        <dbReference type="EMBL" id="MEU6805605.1"/>
    </source>
</evidence>
<name>A0ABV3B831_9ACTN</name>
<sequence>MTAGARVEHLVTSGTFSLDGGTWDVDNNVWIVGDDHEVVVIDAAHDADAIAEA</sequence>
<dbReference type="EMBL" id="JBEYXT010000219">
    <property type="protein sequence ID" value="MEU6805605.1"/>
    <property type="molecule type" value="Genomic_DNA"/>
</dbReference>
<feature type="non-terminal residue" evidence="1">
    <location>
        <position position="53"/>
    </location>
</feature>
<protein>
    <submittedName>
        <fullName evidence="1">MBL fold metallo-hydrolase</fullName>
    </submittedName>
</protein>
<dbReference type="Proteomes" id="UP001551189">
    <property type="component" value="Unassembled WGS sequence"/>
</dbReference>
<organism evidence="1 2">
    <name type="scientific">Streptomyces neyagawaensis</name>
    <dbReference type="NCBI Taxonomy" id="42238"/>
    <lineage>
        <taxon>Bacteria</taxon>
        <taxon>Bacillati</taxon>
        <taxon>Actinomycetota</taxon>
        <taxon>Actinomycetes</taxon>
        <taxon>Kitasatosporales</taxon>
        <taxon>Streptomycetaceae</taxon>
        <taxon>Streptomyces</taxon>
    </lineage>
</organism>
<evidence type="ECO:0000313" key="2">
    <source>
        <dbReference type="Proteomes" id="UP001551189"/>
    </source>
</evidence>
<reference evidence="1 2" key="1">
    <citation type="submission" date="2024-06" db="EMBL/GenBank/DDBJ databases">
        <title>The Natural Products Discovery Center: Release of the First 8490 Sequenced Strains for Exploring Actinobacteria Biosynthetic Diversity.</title>
        <authorList>
            <person name="Kalkreuter E."/>
            <person name="Kautsar S.A."/>
            <person name="Yang D."/>
            <person name="Bader C.D."/>
            <person name="Teijaro C.N."/>
            <person name="Fluegel L."/>
            <person name="Davis C.M."/>
            <person name="Simpson J.R."/>
            <person name="Lauterbach L."/>
            <person name="Steele A.D."/>
            <person name="Gui C."/>
            <person name="Meng S."/>
            <person name="Li G."/>
            <person name="Viehrig K."/>
            <person name="Ye F."/>
            <person name="Su P."/>
            <person name="Kiefer A.F."/>
            <person name="Nichols A."/>
            <person name="Cepeda A.J."/>
            <person name="Yan W."/>
            <person name="Fan B."/>
            <person name="Jiang Y."/>
            <person name="Adhikari A."/>
            <person name="Zheng C.-J."/>
            <person name="Schuster L."/>
            <person name="Cowan T.M."/>
            <person name="Smanski M.J."/>
            <person name="Chevrette M.G."/>
            <person name="De Carvalho L.P.S."/>
            <person name="Shen B."/>
        </authorList>
    </citation>
    <scope>NUCLEOTIDE SEQUENCE [LARGE SCALE GENOMIC DNA]</scope>
    <source>
        <strain evidence="1 2">NPDC046851</strain>
    </source>
</reference>
<keyword evidence="2" id="KW-1185">Reference proteome</keyword>
<proteinExistence type="predicted"/>
<comment type="caution">
    <text evidence="1">The sequence shown here is derived from an EMBL/GenBank/DDBJ whole genome shotgun (WGS) entry which is preliminary data.</text>
</comment>